<evidence type="ECO:0000313" key="4">
    <source>
        <dbReference type="Proteomes" id="UP000245202"/>
    </source>
</evidence>
<dbReference type="PANTHER" id="PTHR43377:SF1">
    <property type="entry name" value="BILIVERDIN REDUCTASE A"/>
    <property type="match status" value="1"/>
</dbReference>
<dbReference type="Pfam" id="PF02894">
    <property type="entry name" value="GFO_IDH_MocA_C"/>
    <property type="match status" value="1"/>
</dbReference>
<protein>
    <submittedName>
        <fullName evidence="3">Putative sugar dehydrogenase</fullName>
    </submittedName>
</protein>
<dbReference type="AlphaFoldDB" id="A0A2R5EJ93"/>
<dbReference type="Proteomes" id="UP000245202">
    <property type="component" value="Unassembled WGS sequence"/>
</dbReference>
<dbReference type="InterPro" id="IPR004104">
    <property type="entry name" value="Gfo/Idh/MocA-like_OxRdtase_C"/>
</dbReference>
<comment type="similarity">
    <text evidence="1">Belongs to the Gfo/Idh/MocA family.</text>
</comment>
<sequence>MKRNNVRMMVDLHSRWSPLFAIPKQAIEEGEIGEPYSAYYRLNDIKWVATDLLPWAAKSSILWFLGYHSVDVLRWLFDDEVERVYAVSREGILKGEGVDTADIYQTILEFRKGGIATMENGWITPNTNPNVNDMKLNITGTKGMFNIDPTHSQMMERFTETKADRPDLLVRHFIHGKPKGFAYESIRHFVDQLASGEPFHVTVDDAFNTTMVILAIMESAKTRTPVKVVY</sequence>
<dbReference type="SUPFAM" id="SSF55347">
    <property type="entry name" value="Glyceraldehyde-3-phosphate dehydrogenase-like, C-terminal domain"/>
    <property type="match status" value="1"/>
</dbReference>
<accession>A0A2R5EJ93</accession>
<evidence type="ECO:0000256" key="1">
    <source>
        <dbReference type="ARBA" id="ARBA00010928"/>
    </source>
</evidence>
<reference evidence="3 4" key="1">
    <citation type="submission" date="2017-08" db="EMBL/GenBank/DDBJ databases">
        <title>Substantial Increase in Enzyme Production by Combined Drug-Resistance Mutations in Paenibacillus agaridevorans.</title>
        <authorList>
            <person name="Tanaka Y."/>
            <person name="Funane K."/>
            <person name="Hosaka T."/>
            <person name="Shiwa Y."/>
            <person name="Fujita N."/>
            <person name="Miyazaki T."/>
            <person name="Yoshikawa H."/>
            <person name="Murakami K."/>
            <person name="Kasahara K."/>
            <person name="Inaoka T."/>
            <person name="Hiraga Y."/>
            <person name="Ochi K."/>
        </authorList>
    </citation>
    <scope>NUCLEOTIDE SEQUENCE [LARGE SCALE GENOMIC DNA]</scope>
    <source>
        <strain evidence="3 4">T-3040</strain>
    </source>
</reference>
<organism evidence="3 4">
    <name type="scientific">Paenibacillus agaridevorans</name>
    <dbReference type="NCBI Taxonomy" id="171404"/>
    <lineage>
        <taxon>Bacteria</taxon>
        <taxon>Bacillati</taxon>
        <taxon>Bacillota</taxon>
        <taxon>Bacilli</taxon>
        <taxon>Bacillales</taxon>
        <taxon>Paenibacillaceae</taxon>
        <taxon>Paenibacillus</taxon>
    </lineage>
</organism>
<dbReference type="InterPro" id="IPR051450">
    <property type="entry name" value="Gfo/Idh/MocA_Oxidoreductases"/>
</dbReference>
<name>A0A2R5EJ93_9BACL</name>
<dbReference type="PANTHER" id="PTHR43377">
    <property type="entry name" value="BILIVERDIN REDUCTASE A"/>
    <property type="match status" value="1"/>
</dbReference>
<evidence type="ECO:0000259" key="2">
    <source>
        <dbReference type="Pfam" id="PF02894"/>
    </source>
</evidence>
<dbReference type="Gene3D" id="3.30.360.10">
    <property type="entry name" value="Dihydrodipicolinate Reductase, domain 2"/>
    <property type="match status" value="1"/>
</dbReference>
<dbReference type="EMBL" id="BDQX01000054">
    <property type="protein sequence ID" value="GBG06686.1"/>
    <property type="molecule type" value="Genomic_DNA"/>
</dbReference>
<gene>
    <name evidence="3" type="ORF">PAT3040_01217</name>
</gene>
<keyword evidence="4" id="KW-1185">Reference proteome</keyword>
<evidence type="ECO:0000313" key="3">
    <source>
        <dbReference type="EMBL" id="GBG06686.1"/>
    </source>
</evidence>
<feature type="domain" description="Gfo/Idh/MocA-like oxidoreductase C-terminal" evidence="2">
    <location>
        <begin position="24"/>
        <end position="228"/>
    </location>
</feature>
<proteinExistence type="inferred from homology"/>
<comment type="caution">
    <text evidence="3">The sequence shown here is derived from an EMBL/GenBank/DDBJ whole genome shotgun (WGS) entry which is preliminary data.</text>
</comment>